<proteinExistence type="predicted"/>
<dbReference type="GO" id="GO:0018784">
    <property type="term" value="F:(S)-2-haloacid dehalogenase activity"/>
    <property type="evidence" value="ECO:0007669"/>
    <property type="project" value="UniProtKB-EC"/>
</dbReference>
<dbReference type="PANTHER" id="PTHR46470">
    <property type="entry name" value="N-ACYLNEURAMINATE-9-PHOSPHATASE"/>
    <property type="match status" value="1"/>
</dbReference>
<dbReference type="EMBL" id="MDSU01000001">
    <property type="protein sequence ID" value="OSS42923.1"/>
    <property type="molecule type" value="Genomic_DNA"/>
</dbReference>
<reference evidence="5 6" key="1">
    <citation type="journal article" date="2017" name="Front. Microbiol.">
        <title>Genome Sequence of Desulfurella amilsii Strain TR1 and Comparative Genomics of Desulfurellaceae Family.</title>
        <authorList>
            <person name="Florentino A.P."/>
            <person name="Stams A.J."/>
            <person name="Sanchez-Andrea I."/>
        </authorList>
    </citation>
    <scope>NUCLEOTIDE SEQUENCE [LARGE SCALE GENOMIC DNA]</scope>
    <source>
        <strain evidence="5 6">TR1</strain>
    </source>
</reference>
<dbReference type="SUPFAM" id="SSF56784">
    <property type="entry name" value="HAD-like"/>
    <property type="match status" value="1"/>
</dbReference>
<dbReference type="NCBIfam" id="TIGR01549">
    <property type="entry name" value="HAD-SF-IA-v1"/>
    <property type="match status" value="1"/>
</dbReference>
<dbReference type="InterPro" id="IPR023198">
    <property type="entry name" value="PGP-like_dom2"/>
</dbReference>
<keyword evidence="6" id="KW-1185">Reference proteome</keyword>
<evidence type="ECO:0000313" key="5">
    <source>
        <dbReference type="EMBL" id="OSS42923.1"/>
    </source>
</evidence>
<dbReference type="InterPro" id="IPR023214">
    <property type="entry name" value="HAD_sf"/>
</dbReference>
<comment type="cofactor">
    <cofactor evidence="1">
        <name>Mg(2+)</name>
        <dbReference type="ChEBI" id="CHEBI:18420"/>
    </cofactor>
</comment>
<name>A0A1X4XZJ3_9BACT</name>
<evidence type="ECO:0000256" key="1">
    <source>
        <dbReference type="ARBA" id="ARBA00001946"/>
    </source>
</evidence>
<dbReference type="OrthoDB" id="367448at2"/>
<organism evidence="5 6">
    <name type="scientific">Desulfurella amilsii</name>
    <dbReference type="NCBI Taxonomy" id="1562698"/>
    <lineage>
        <taxon>Bacteria</taxon>
        <taxon>Pseudomonadati</taxon>
        <taxon>Campylobacterota</taxon>
        <taxon>Desulfurellia</taxon>
        <taxon>Desulfurellales</taxon>
        <taxon>Desulfurellaceae</taxon>
        <taxon>Desulfurella</taxon>
    </lineage>
</organism>
<keyword evidence="4" id="KW-0460">Magnesium</keyword>
<keyword evidence="2" id="KW-0479">Metal-binding</keyword>
<dbReference type="PANTHER" id="PTHR46470:SF2">
    <property type="entry name" value="GLYCERALDEHYDE 3-PHOSPHATE PHOSPHATASE"/>
    <property type="match status" value="1"/>
</dbReference>
<keyword evidence="3 5" id="KW-0378">Hydrolase</keyword>
<dbReference type="AlphaFoldDB" id="A0A1X4XZJ3"/>
<dbReference type="SFLD" id="SFLDS00003">
    <property type="entry name" value="Haloacid_Dehalogenase"/>
    <property type="match status" value="1"/>
</dbReference>
<comment type="caution">
    <text evidence="5">The sequence shown here is derived from an EMBL/GenBank/DDBJ whole genome shotgun (WGS) entry which is preliminary data.</text>
</comment>
<dbReference type="InterPro" id="IPR051400">
    <property type="entry name" value="HAD-like_hydrolase"/>
</dbReference>
<dbReference type="Proteomes" id="UP000194141">
    <property type="component" value="Unassembled WGS sequence"/>
</dbReference>
<dbReference type="GO" id="GO:0046872">
    <property type="term" value="F:metal ion binding"/>
    <property type="evidence" value="ECO:0007669"/>
    <property type="project" value="UniProtKB-KW"/>
</dbReference>
<dbReference type="RefSeq" id="WP_086032855.1">
    <property type="nucleotide sequence ID" value="NZ_MDSU01000001.1"/>
</dbReference>
<dbReference type="InterPro" id="IPR006439">
    <property type="entry name" value="HAD-SF_hydro_IA"/>
</dbReference>
<protein>
    <submittedName>
        <fullName evidence="5">2-haloalkanoic acid dehalogenase</fullName>
        <ecNumber evidence="5">3.8.1.2</ecNumber>
    </submittedName>
</protein>
<evidence type="ECO:0000256" key="2">
    <source>
        <dbReference type="ARBA" id="ARBA00022723"/>
    </source>
</evidence>
<dbReference type="STRING" id="1562698.DESAMIL20_31"/>
<accession>A0A1X4XZJ3</accession>
<evidence type="ECO:0000313" key="6">
    <source>
        <dbReference type="Proteomes" id="UP000194141"/>
    </source>
</evidence>
<dbReference type="GO" id="GO:0016791">
    <property type="term" value="F:phosphatase activity"/>
    <property type="evidence" value="ECO:0007669"/>
    <property type="project" value="TreeGrafter"/>
</dbReference>
<dbReference type="Pfam" id="PF13419">
    <property type="entry name" value="HAD_2"/>
    <property type="match status" value="1"/>
</dbReference>
<sequence length="236" mass="27580">MKYKNIFFDLYGTLIDIKTDDYRPEIFYHLVNYLNYEGIRIEKEFFQSRFEENIKHQLAVSLEKYPDVDIKKAFFETILSFGYNTCDYILDTIMKIYRSLSLLEFKVFDDVHKVLSSLKKDFSLGLISDAQTLFLSKEISILSLDSYFSSITHSSVLGFRKPDERIFKIALDKHNAKANESIYIGDSIKRDIGSKKVGMTFILIKRGESIYDEEFSEADIVVNTLEEAQHFIRSNI</sequence>
<dbReference type="InterPro" id="IPR041492">
    <property type="entry name" value="HAD_2"/>
</dbReference>
<dbReference type="Gene3D" id="3.40.50.1000">
    <property type="entry name" value="HAD superfamily/HAD-like"/>
    <property type="match status" value="1"/>
</dbReference>
<gene>
    <name evidence="5" type="ORF">DESAMIL20_31</name>
</gene>
<dbReference type="EC" id="3.8.1.2" evidence="5"/>
<dbReference type="GO" id="GO:0044281">
    <property type="term" value="P:small molecule metabolic process"/>
    <property type="evidence" value="ECO:0007669"/>
    <property type="project" value="UniProtKB-ARBA"/>
</dbReference>
<dbReference type="SFLD" id="SFLDG01129">
    <property type="entry name" value="C1.5:_HAD__Beta-PGM__Phosphata"/>
    <property type="match status" value="1"/>
</dbReference>
<evidence type="ECO:0000256" key="4">
    <source>
        <dbReference type="ARBA" id="ARBA00022842"/>
    </source>
</evidence>
<dbReference type="Gene3D" id="1.10.150.240">
    <property type="entry name" value="Putative phosphatase, domain 2"/>
    <property type="match status" value="1"/>
</dbReference>
<dbReference type="InterPro" id="IPR036412">
    <property type="entry name" value="HAD-like_sf"/>
</dbReference>
<evidence type="ECO:0000256" key="3">
    <source>
        <dbReference type="ARBA" id="ARBA00022801"/>
    </source>
</evidence>